<comment type="caution">
    <text evidence="2">The sequence shown here is derived from an EMBL/GenBank/DDBJ whole genome shotgun (WGS) entry which is preliminary data.</text>
</comment>
<feature type="domain" description="C2H2-type" evidence="1">
    <location>
        <begin position="4"/>
        <end position="32"/>
    </location>
</feature>
<proteinExistence type="predicted"/>
<dbReference type="PANTHER" id="PTHR41286">
    <property type="entry name" value="HNH NUCLEASE YAJD-RELATED"/>
    <property type="match status" value="1"/>
</dbReference>
<keyword evidence="2" id="KW-0378">Hydrolase</keyword>
<keyword evidence="2" id="KW-0255">Endonuclease</keyword>
<keyword evidence="3" id="KW-1185">Reference proteome</keyword>
<accession>A0A3P3RG59</accession>
<keyword evidence="2" id="KW-0540">Nuclease</keyword>
<protein>
    <submittedName>
        <fullName evidence="2">HNH endonuclease</fullName>
    </submittedName>
</protein>
<reference evidence="2 3" key="1">
    <citation type="submission" date="2018-11" db="EMBL/GenBank/DDBJ databases">
        <title>Taxonoimc description of Halomarina strain SPP-AMP-1.</title>
        <authorList>
            <person name="Pal Y."/>
            <person name="Srinivasana K."/>
            <person name="Verma A."/>
            <person name="Kumar P."/>
        </authorList>
    </citation>
    <scope>NUCLEOTIDE SEQUENCE [LARGE SCALE GENOMIC DNA]</scope>
    <source>
        <strain evidence="2 3">SPP-AMP-1</strain>
    </source>
</reference>
<dbReference type="PANTHER" id="PTHR41286:SF1">
    <property type="entry name" value="HNH NUCLEASE YAJD-RELATED"/>
    <property type="match status" value="1"/>
</dbReference>
<dbReference type="Proteomes" id="UP000282322">
    <property type="component" value="Unassembled WGS sequence"/>
</dbReference>
<dbReference type="RefSeq" id="WP_124954048.1">
    <property type="nucleotide sequence ID" value="NZ_RRCH01000009.1"/>
</dbReference>
<dbReference type="InterPro" id="IPR013087">
    <property type="entry name" value="Znf_C2H2_type"/>
</dbReference>
<name>A0A3P3RG59_9EURY</name>
<dbReference type="OrthoDB" id="11472at2157"/>
<dbReference type="InterPro" id="IPR003615">
    <property type="entry name" value="HNH_nuc"/>
</dbReference>
<dbReference type="PROSITE" id="PS00028">
    <property type="entry name" value="ZINC_FINGER_C2H2_1"/>
    <property type="match status" value="1"/>
</dbReference>
<dbReference type="GO" id="GO:0004519">
    <property type="term" value="F:endonuclease activity"/>
    <property type="evidence" value="ECO:0007669"/>
    <property type="project" value="UniProtKB-KW"/>
</dbReference>
<dbReference type="GO" id="GO:0005829">
    <property type="term" value="C:cytosol"/>
    <property type="evidence" value="ECO:0007669"/>
    <property type="project" value="TreeGrafter"/>
</dbReference>
<dbReference type="CDD" id="cd00085">
    <property type="entry name" value="HNHc"/>
    <property type="match status" value="1"/>
</dbReference>
<gene>
    <name evidence="2" type="ORF">EIK79_05080</name>
</gene>
<evidence type="ECO:0000259" key="1">
    <source>
        <dbReference type="PROSITE" id="PS50157"/>
    </source>
</evidence>
<dbReference type="AlphaFoldDB" id="A0A3P3RG59"/>
<organism evidence="2 3">
    <name type="scientific">Halocatena pleomorpha</name>
    <dbReference type="NCBI Taxonomy" id="1785090"/>
    <lineage>
        <taxon>Archaea</taxon>
        <taxon>Methanobacteriati</taxon>
        <taxon>Methanobacteriota</taxon>
        <taxon>Stenosarchaea group</taxon>
        <taxon>Halobacteria</taxon>
        <taxon>Halobacteriales</taxon>
        <taxon>Natronomonadaceae</taxon>
        <taxon>Halocatena</taxon>
    </lineage>
</organism>
<evidence type="ECO:0000313" key="2">
    <source>
        <dbReference type="EMBL" id="RRJ32365.1"/>
    </source>
</evidence>
<evidence type="ECO:0000313" key="3">
    <source>
        <dbReference type="Proteomes" id="UP000282322"/>
    </source>
</evidence>
<sequence length="275" mass="31024">MTEHACPVCGDEFDSRRGLGVHHSAAHDALLPNRTCSNCGHEFHCEHEKKYCSEECRRESVSFRGENNPNYHDGKETTECELCGDEFEYYPSEKKGLYCSSCVENEEWRSIPVLKGEEHPRWNGGKRELACAVCNATVERYPSGITGDVTVCSEDCRSTWLSESFTGDGHPNWKGGGNEPYGKGWNSVRQQALERDDFSCVVCSKTEEAIGRNPDVHHIIPVRAFIESKNHHKEDAHHLENVASLCIDCHRRADFGKISKSRLRFLIGMESNSPC</sequence>
<dbReference type="EMBL" id="RRCH01000009">
    <property type="protein sequence ID" value="RRJ32365.1"/>
    <property type="molecule type" value="Genomic_DNA"/>
</dbReference>
<dbReference type="PROSITE" id="PS50157">
    <property type="entry name" value="ZINC_FINGER_C2H2_2"/>
    <property type="match status" value="1"/>
</dbReference>